<dbReference type="PROSITE" id="PS00028">
    <property type="entry name" value="ZINC_FINGER_C2H2_1"/>
    <property type="match status" value="11"/>
</dbReference>
<dbReference type="SUPFAM" id="SSF57667">
    <property type="entry name" value="beta-beta-alpha zinc fingers"/>
    <property type="match status" value="6"/>
</dbReference>
<reference evidence="13 14" key="1">
    <citation type="submission" date="2024-03" db="EMBL/GenBank/DDBJ databases">
        <title>Adaptation during the transition from Ophiocordyceps entomopathogen to insect associate is accompanied by gene loss and intensified selection.</title>
        <authorList>
            <person name="Ward C.M."/>
            <person name="Onetto C.A."/>
            <person name="Borneman A.R."/>
        </authorList>
    </citation>
    <scope>NUCLEOTIDE SEQUENCE [LARGE SCALE GENOMIC DNA]</scope>
    <source>
        <strain evidence="13">AWRI1</strain>
        <tissue evidence="13">Single Adult Female</tissue>
    </source>
</reference>
<organism evidence="13 14">
    <name type="scientific">Parthenolecanium corni</name>
    <dbReference type="NCBI Taxonomy" id="536013"/>
    <lineage>
        <taxon>Eukaryota</taxon>
        <taxon>Metazoa</taxon>
        <taxon>Ecdysozoa</taxon>
        <taxon>Arthropoda</taxon>
        <taxon>Hexapoda</taxon>
        <taxon>Insecta</taxon>
        <taxon>Pterygota</taxon>
        <taxon>Neoptera</taxon>
        <taxon>Paraneoptera</taxon>
        <taxon>Hemiptera</taxon>
        <taxon>Sternorrhyncha</taxon>
        <taxon>Coccoidea</taxon>
        <taxon>Coccidae</taxon>
        <taxon>Parthenolecanium</taxon>
    </lineage>
</organism>
<dbReference type="PANTHER" id="PTHR16515">
    <property type="entry name" value="PR DOMAIN ZINC FINGER PROTEIN"/>
    <property type="match status" value="1"/>
</dbReference>
<evidence type="ECO:0000256" key="8">
    <source>
        <dbReference type="ARBA" id="ARBA00023163"/>
    </source>
</evidence>
<evidence type="ECO:0000256" key="4">
    <source>
        <dbReference type="ARBA" id="ARBA00022771"/>
    </source>
</evidence>
<dbReference type="Pfam" id="PF13912">
    <property type="entry name" value="zf-C2H2_6"/>
    <property type="match status" value="1"/>
</dbReference>
<dbReference type="EMBL" id="JBBCAQ010000034">
    <property type="protein sequence ID" value="KAK7580707.1"/>
    <property type="molecule type" value="Genomic_DNA"/>
</dbReference>
<dbReference type="InterPro" id="IPR036236">
    <property type="entry name" value="Znf_C2H2_sf"/>
</dbReference>
<feature type="domain" description="C2H2-type" evidence="12">
    <location>
        <begin position="295"/>
        <end position="323"/>
    </location>
</feature>
<evidence type="ECO:0000313" key="14">
    <source>
        <dbReference type="Proteomes" id="UP001367676"/>
    </source>
</evidence>
<proteinExistence type="predicted"/>
<evidence type="ECO:0000313" key="13">
    <source>
        <dbReference type="EMBL" id="KAK7580707.1"/>
    </source>
</evidence>
<dbReference type="InterPro" id="IPR013087">
    <property type="entry name" value="Znf_C2H2_type"/>
</dbReference>
<evidence type="ECO:0000256" key="9">
    <source>
        <dbReference type="ARBA" id="ARBA00023242"/>
    </source>
</evidence>
<gene>
    <name evidence="13" type="ORF">V9T40_001336</name>
</gene>
<protein>
    <recommendedName>
        <fullName evidence="12">C2H2-type domain-containing protein</fullName>
    </recommendedName>
</protein>
<sequence length="587" mass="66898">MAAEQLEVEPLAYCVKVEHDDEDENGLKSECDNDELTGEQNLITDVDPSASMLDDDDSEEDPTGLPNDEMMEHEFEPAWMNNGNEDSQSECIEQKNPWNCQYCNTTFPNEERFKRHSLIHTSEPPFPCDYCEESFDLRTDLKAHWRVHSDGNPHICQMCGKSFPDRMSYLQHSDLHDQVKPYRCPVCKKSFCYGSDLRKHAITHTGVRPYVCSVCGNSFTRSTSLNKHLRMHNGNRPFKCPACPKIFGSRGDLKRHQIIHSGIKPWICTVCSVPFNRKDKLVRHEKLHSGEPRPFQCYECPTSFSRKEDLTKHIQFHHYKPKSDLERGNRTFRALIKEAFSGNQGWNQSTTAATPVSATVTISSASSPATVAAMPADLKEETPFKCDICHKRFTHKASLDAHQKIHTAVKPFGCSMCEKSFYRRRELSRHEAVHTGYKPYSCGVCGKCFSRTDKLNRHVQTHQYKSIYRNYDCSACTLNFRSELELEKHKPLCRALPLEAMLASRPGPSGQTNGSHVPDGSQDEDELDDSTEPDGFYPEVMVKEEPIEDEVADVGYEDDDEEMDPQVTLSKLNKNPEILLFAINPIN</sequence>
<keyword evidence="6" id="KW-0805">Transcription regulation</keyword>
<comment type="subcellular location">
    <subcellularLocation>
        <location evidence="1">Nucleus</location>
    </subcellularLocation>
</comment>
<keyword evidence="3" id="KW-0677">Repeat</keyword>
<dbReference type="FunFam" id="3.30.160.60:FF:002343">
    <property type="entry name" value="Zinc finger protein 33A"/>
    <property type="match status" value="1"/>
</dbReference>
<dbReference type="GO" id="GO:0003677">
    <property type="term" value="F:DNA binding"/>
    <property type="evidence" value="ECO:0007669"/>
    <property type="project" value="UniProtKB-KW"/>
</dbReference>
<name>A0AAN9Y1B7_9HEMI</name>
<dbReference type="GO" id="GO:0008270">
    <property type="term" value="F:zinc ion binding"/>
    <property type="evidence" value="ECO:0007669"/>
    <property type="project" value="UniProtKB-KW"/>
</dbReference>
<dbReference type="GO" id="GO:0006357">
    <property type="term" value="P:regulation of transcription by RNA polymerase II"/>
    <property type="evidence" value="ECO:0007669"/>
    <property type="project" value="UniProtKB-ARBA"/>
</dbReference>
<feature type="domain" description="C2H2-type" evidence="12">
    <location>
        <begin position="440"/>
        <end position="467"/>
    </location>
</feature>
<feature type="domain" description="C2H2-type" evidence="12">
    <location>
        <begin position="266"/>
        <end position="293"/>
    </location>
</feature>
<evidence type="ECO:0000256" key="1">
    <source>
        <dbReference type="ARBA" id="ARBA00004123"/>
    </source>
</evidence>
<feature type="domain" description="C2H2-type" evidence="12">
    <location>
        <begin position="126"/>
        <end position="153"/>
    </location>
</feature>
<dbReference type="InterPro" id="IPR050331">
    <property type="entry name" value="Zinc_finger"/>
</dbReference>
<dbReference type="PANTHER" id="PTHR16515:SF66">
    <property type="entry name" value="C2H2-TYPE DOMAIN-CONTAINING PROTEIN"/>
    <property type="match status" value="1"/>
</dbReference>
<dbReference type="SMART" id="SM00355">
    <property type="entry name" value="ZnF_C2H2"/>
    <property type="match status" value="12"/>
</dbReference>
<feature type="region of interest" description="Disordered" evidence="11">
    <location>
        <begin position="17"/>
        <end position="66"/>
    </location>
</feature>
<feature type="domain" description="C2H2-type" evidence="12">
    <location>
        <begin position="98"/>
        <end position="125"/>
    </location>
</feature>
<evidence type="ECO:0000256" key="6">
    <source>
        <dbReference type="ARBA" id="ARBA00023015"/>
    </source>
</evidence>
<comment type="caution">
    <text evidence="13">The sequence shown here is derived from an EMBL/GenBank/DDBJ whole genome shotgun (WGS) entry which is preliminary data.</text>
</comment>
<feature type="compositionally biased region" description="Acidic residues" evidence="11">
    <location>
        <begin position="53"/>
        <end position="62"/>
    </location>
</feature>
<feature type="compositionally biased region" description="Acidic residues" evidence="11">
    <location>
        <begin position="546"/>
        <end position="564"/>
    </location>
</feature>
<feature type="domain" description="C2H2-type" evidence="12">
    <location>
        <begin position="238"/>
        <end position="265"/>
    </location>
</feature>
<evidence type="ECO:0000256" key="5">
    <source>
        <dbReference type="ARBA" id="ARBA00022833"/>
    </source>
</evidence>
<keyword evidence="8" id="KW-0804">Transcription</keyword>
<feature type="region of interest" description="Disordered" evidence="11">
    <location>
        <begin position="503"/>
        <end position="565"/>
    </location>
</feature>
<feature type="domain" description="C2H2-type" evidence="12">
    <location>
        <begin position="210"/>
        <end position="237"/>
    </location>
</feature>
<dbReference type="Pfam" id="PF00096">
    <property type="entry name" value="zf-C2H2"/>
    <property type="match status" value="7"/>
</dbReference>
<dbReference type="FunFam" id="3.30.160.60:FF:000264">
    <property type="entry name" value="Zinc finger protein 236"/>
    <property type="match status" value="1"/>
</dbReference>
<evidence type="ECO:0000256" key="2">
    <source>
        <dbReference type="ARBA" id="ARBA00022723"/>
    </source>
</evidence>
<keyword evidence="14" id="KW-1185">Reference proteome</keyword>
<dbReference type="FunFam" id="3.30.160.60:FF:001289">
    <property type="entry name" value="Zinc finger protein 574"/>
    <property type="match status" value="1"/>
</dbReference>
<evidence type="ECO:0000259" key="12">
    <source>
        <dbReference type="PROSITE" id="PS50157"/>
    </source>
</evidence>
<keyword evidence="5" id="KW-0862">Zinc</keyword>
<evidence type="ECO:0000256" key="10">
    <source>
        <dbReference type="PROSITE-ProRule" id="PRU00042"/>
    </source>
</evidence>
<dbReference type="GO" id="GO:0005634">
    <property type="term" value="C:nucleus"/>
    <property type="evidence" value="ECO:0007669"/>
    <property type="project" value="UniProtKB-SubCell"/>
</dbReference>
<evidence type="ECO:0000256" key="7">
    <source>
        <dbReference type="ARBA" id="ARBA00023125"/>
    </source>
</evidence>
<feature type="domain" description="C2H2-type" evidence="12">
    <location>
        <begin position="384"/>
        <end position="411"/>
    </location>
</feature>
<feature type="compositionally biased region" description="Acidic residues" evidence="11">
    <location>
        <begin position="521"/>
        <end position="532"/>
    </location>
</feature>
<feature type="domain" description="C2H2-type" evidence="12">
    <location>
        <begin position="412"/>
        <end position="439"/>
    </location>
</feature>
<dbReference type="Gene3D" id="3.30.160.60">
    <property type="entry name" value="Classic Zinc Finger"/>
    <property type="match status" value="9"/>
</dbReference>
<dbReference type="AlphaFoldDB" id="A0AAN9Y1B7"/>
<dbReference type="FunFam" id="3.30.160.60:FF:000358">
    <property type="entry name" value="zinc finger protein 24"/>
    <property type="match status" value="1"/>
</dbReference>
<dbReference type="Proteomes" id="UP001367676">
    <property type="component" value="Unassembled WGS sequence"/>
</dbReference>
<dbReference type="PROSITE" id="PS50157">
    <property type="entry name" value="ZINC_FINGER_C2H2_2"/>
    <property type="match status" value="11"/>
</dbReference>
<keyword evidence="9" id="KW-0539">Nucleus</keyword>
<feature type="domain" description="C2H2-type" evidence="12">
    <location>
        <begin position="154"/>
        <end position="181"/>
    </location>
</feature>
<keyword evidence="7" id="KW-0238">DNA-binding</keyword>
<dbReference type="FunFam" id="3.30.160.60:FF:000045">
    <property type="entry name" value="ZFP69 zinc finger protein B"/>
    <property type="match status" value="1"/>
</dbReference>
<feature type="domain" description="C2H2-type" evidence="12">
    <location>
        <begin position="182"/>
        <end position="209"/>
    </location>
</feature>
<keyword evidence="2" id="KW-0479">Metal-binding</keyword>
<accession>A0AAN9Y1B7</accession>
<keyword evidence="4 10" id="KW-0863">Zinc-finger</keyword>
<dbReference type="FunFam" id="3.30.160.60:FF:000030">
    <property type="entry name" value="Zinc finger protein 628"/>
    <property type="match status" value="1"/>
</dbReference>
<evidence type="ECO:0000256" key="11">
    <source>
        <dbReference type="SAM" id="MobiDB-lite"/>
    </source>
</evidence>
<evidence type="ECO:0000256" key="3">
    <source>
        <dbReference type="ARBA" id="ARBA00022737"/>
    </source>
</evidence>